<sequence>MSNYNQNQAYPPPTTATYMTEPPPPAGYPMKDDVVGQQPPLKAKTQSRVVLLYVAAVYWTLAFEDSYIINNCLLITYGFISVFLFIYVWYWRYCVLIDFNYLNLCSLSIYFDLLFLLY</sequence>
<keyword evidence="2" id="KW-0472">Membrane</keyword>
<organism evidence="3 4">
    <name type="scientific">Penstemon smallii</name>
    <dbReference type="NCBI Taxonomy" id="265156"/>
    <lineage>
        <taxon>Eukaryota</taxon>
        <taxon>Viridiplantae</taxon>
        <taxon>Streptophyta</taxon>
        <taxon>Embryophyta</taxon>
        <taxon>Tracheophyta</taxon>
        <taxon>Spermatophyta</taxon>
        <taxon>Magnoliopsida</taxon>
        <taxon>eudicotyledons</taxon>
        <taxon>Gunneridae</taxon>
        <taxon>Pentapetalae</taxon>
        <taxon>asterids</taxon>
        <taxon>lamiids</taxon>
        <taxon>Lamiales</taxon>
        <taxon>Plantaginaceae</taxon>
        <taxon>Cheloneae</taxon>
        <taxon>Penstemon</taxon>
    </lineage>
</organism>
<evidence type="ECO:0000313" key="4">
    <source>
        <dbReference type="Proteomes" id="UP001634393"/>
    </source>
</evidence>
<gene>
    <name evidence="3" type="ORF">ACJIZ3_007503</name>
</gene>
<proteinExistence type="predicted"/>
<accession>A0ABD3SB10</accession>
<keyword evidence="2" id="KW-0812">Transmembrane</keyword>
<evidence type="ECO:0000313" key="3">
    <source>
        <dbReference type="EMBL" id="KAL3821598.1"/>
    </source>
</evidence>
<keyword evidence="4" id="KW-1185">Reference proteome</keyword>
<dbReference type="AlphaFoldDB" id="A0ABD3SB10"/>
<evidence type="ECO:0000256" key="2">
    <source>
        <dbReference type="SAM" id="Phobius"/>
    </source>
</evidence>
<name>A0ABD3SB10_9LAMI</name>
<feature type="transmembrane region" description="Helical" evidence="2">
    <location>
        <begin position="99"/>
        <end position="117"/>
    </location>
</feature>
<feature type="region of interest" description="Disordered" evidence="1">
    <location>
        <begin position="1"/>
        <end position="28"/>
    </location>
</feature>
<keyword evidence="2" id="KW-1133">Transmembrane helix</keyword>
<evidence type="ECO:0000256" key="1">
    <source>
        <dbReference type="SAM" id="MobiDB-lite"/>
    </source>
</evidence>
<reference evidence="3 4" key="1">
    <citation type="submission" date="2024-12" db="EMBL/GenBank/DDBJ databases">
        <title>The unique morphological basis and parallel evolutionary history of personate flowers in Penstemon.</title>
        <authorList>
            <person name="Depatie T.H."/>
            <person name="Wessinger C.A."/>
        </authorList>
    </citation>
    <scope>NUCLEOTIDE SEQUENCE [LARGE SCALE GENOMIC DNA]</scope>
    <source>
        <strain evidence="3">WTNN_2</strain>
        <tissue evidence="3">Leaf</tissue>
    </source>
</reference>
<protein>
    <submittedName>
        <fullName evidence="3">Uncharacterized protein</fullName>
    </submittedName>
</protein>
<dbReference type="Proteomes" id="UP001634393">
    <property type="component" value="Unassembled WGS sequence"/>
</dbReference>
<comment type="caution">
    <text evidence="3">The sequence shown here is derived from an EMBL/GenBank/DDBJ whole genome shotgun (WGS) entry which is preliminary data.</text>
</comment>
<dbReference type="EMBL" id="JBJXBP010000007">
    <property type="protein sequence ID" value="KAL3821598.1"/>
    <property type="molecule type" value="Genomic_DNA"/>
</dbReference>
<feature type="transmembrane region" description="Helical" evidence="2">
    <location>
        <begin position="74"/>
        <end position="93"/>
    </location>
</feature>